<comment type="caution">
    <text evidence="2">The sequence shown here is derived from an EMBL/GenBank/DDBJ whole genome shotgun (WGS) entry which is preliminary data.</text>
</comment>
<evidence type="ECO:0000313" key="2">
    <source>
        <dbReference type="EMBL" id="CAD8129301.1"/>
    </source>
</evidence>
<keyword evidence="3" id="KW-1185">Reference proteome</keyword>
<reference evidence="2" key="1">
    <citation type="submission" date="2021-01" db="EMBL/GenBank/DDBJ databases">
        <authorList>
            <consortium name="Genoscope - CEA"/>
            <person name="William W."/>
        </authorList>
    </citation>
    <scope>NUCLEOTIDE SEQUENCE</scope>
</reference>
<name>A0A8S1RL32_9CILI</name>
<keyword evidence="1" id="KW-0472">Membrane</keyword>
<sequence>MTYFYQIKTYLLGVQIHSRVVNQLLKNNVFQHSQGLILSEIELVKKIFIKFAIMQILTYIQVMKIAIHLLMVKQFHLNDKQHGFKMCRCFLKLITLIMIYGCYKWQGSTILIRAHNLHKDAIFIMVNCVKNAVGWYLIEGYAFHNMVMAMLQKVNNVMIEIPINLIDVINVLINETRNAQIVFRDDAQNVKKNVQKIEPFAIVYVGVGILFRDQNNLMIEILTMMISVEVFAKFYLNWKCSIENNISFCTYIILFDLIIIIVEISES</sequence>
<dbReference type="Proteomes" id="UP000692954">
    <property type="component" value="Unassembled WGS sequence"/>
</dbReference>
<dbReference type="AlphaFoldDB" id="A0A8S1RL32"/>
<feature type="transmembrane region" description="Helical" evidence="1">
    <location>
        <begin position="83"/>
        <end position="103"/>
    </location>
</feature>
<evidence type="ECO:0008006" key="4">
    <source>
        <dbReference type="Google" id="ProtNLM"/>
    </source>
</evidence>
<evidence type="ECO:0000313" key="3">
    <source>
        <dbReference type="Proteomes" id="UP000692954"/>
    </source>
</evidence>
<keyword evidence="1" id="KW-0812">Transmembrane</keyword>
<dbReference type="EMBL" id="CAJJDN010000214">
    <property type="protein sequence ID" value="CAD8129301.1"/>
    <property type="molecule type" value="Genomic_DNA"/>
</dbReference>
<evidence type="ECO:0000256" key="1">
    <source>
        <dbReference type="SAM" id="Phobius"/>
    </source>
</evidence>
<accession>A0A8S1RL32</accession>
<feature type="transmembrane region" description="Helical" evidence="1">
    <location>
        <begin position="248"/>
        <end position="265"/>
    </location>
</feature>
<organism evidence="2 3">
    <name type="scientific">Paramecium sonneborni</name>
    <dbReference type="NCBI Taxonomy" id="65129"/>
    <lineage>
        <taxon>Eukaryota</taxon>
        <taxon>Sar</taxon>
        <taxon>Alveolata</taxon>
        <taxon>Ciliophora</taxon>
        <taxon>Intramacronucleata</taxon>
        <taxon>Oligohymenophorea</taxon>
        <taxon>Peniculida</taxon>
        <taxon>Parameciidae</taxon>
        <taxon>Paramecium</taxon>
    </lineage>
</organism>
<proteinExistence type="predicted"/>
<gene>
    <name evidence="2" type="ORF">PSON_ATCC_30995.1.T2140025</name>
</gene>
<protein>
    <recommendedName>
        <fullName evidence="4">Transmembrane protein</fullName>
    </recommendedName>
</protein>
<keyword evidence="1" id="KW-1133">Transmembrane helix</keyword>